<dbReference type="Gene3D" id="2.40.50.230">
    <property type="entry name" value="Gp5 N-terminal domain"/>
    <property type="match status" value="1"/>
</dbReference>
<dbReference type="InterPro" id="IPR006531">
    <property type="entry name" value="Gp5/Vgr_OB"/>
</dbReference>
<dbReference type="SUPFAM" id="SSF69255">
    <property type="entry name" value="gp5 N-terminal domain-like"/>
    <property type="match status" value="1"/>
</dbReference>
<keyword evidence="3" id="KW-1185">Reference proteome</keyword>
<dbReference type="InterPro" id="IPR047702">
    <property type="entry name" value="VgrG-rel"/>
</dbReference>
<evidence type="ECO:0000313" key="3">
    <source>
        <dbReference type="Proteomes" id="UP000284824"/>
    </source>
</evidence>
<dbReference type="EMBL" id="SAUN01000001">
    <property type="protein sequence ID" value="RVX38995.1"/>
    <property type="molecule type" value="Genomic_DNA"/>
</dbReference>
<dbReference type="SUPFAM" id="SSF69279">
    <property type="entry name" value="Phage tail proteins"/>
    <property type="match status" value="1"/>
</dbReference>
<dbReference type="NCBIfam" id="NF033848">
    <property type="entry name" value="VgrG_rel"/>
    <property type="match status" value="1"/>
</dbReference>
<name>A0A438LZL2_9ACTN</name>
<dbReference type="InterPro" id="IPR037026">
    <property type="entry name" value="Vgr_OB-fold_dom_sf"/>
</dbReference>
<evidence type="ECO:0000259" key="1">
    <source>
        <dbReference type="Pfam" id="PF04717"/>
    </source>
</evidence>
<protein>
    <submittedName>
        <fullName evidence="2">Uncharacterized protein involved in type VI secretion and phage assembly</fullName>
    </submittedName>
</protein>
<organism evidence="2 3">
    <name type="scientific">Nonomuraea polychroma</name>
    <dbReference type="NCBI Taxonomy" id="46176"/>
    <lineage>
        <taxon>Bacteria</taxon>
        <taxon>Bacillati</taxon>
        <taxon>Actinomycetota</taxon>
        <taxon>Actinomycetes</taxon>
        <taxon>Streptosporangiales</taxon>
        <taxon>Streptosporangiaceae</taxon>
        <taxon>Nonomuraea</taxon>
    </lineage>
</organism>
<reference evidence="2 3" key="1">
    <citation type="submission" date="2019-01" db="EMBL/GenBank/DDBJ databases">
        <title>Sequencing the genomes of 1000 actinobacteria strains.</title>
        <authorList>
            <person name="Klenk H.-P."/>
        </authorList>
    </citation>
    <scope>NUCLEOTIDE SEQUENCE [LARGE SCALE GENOMIC DNA]</scope>
    <source>
        <strain evidence="2 3">DSM 43925</strain>
    </source>
</reference>
<dbReference type="RefSeq" id="WP_127931550.1">
    <property type="nucleotide sequence ID" value="NZ_SAUN01000001.1"/>
</dbReference>
<dbReference type="Pfam" id="PF05954">
    <property type="entry name" value="Phage_GPD"/>
    <property type="match status" value="1"/>
</dbReference>
<dbReference type="AlphaFoldDB" id="A0A438LZL2"/>
<accession>A0A438LZL2</accession>
<feature type="domain" description="Gp5/Type VI secretion system Vgr protein OB-fold" evidence="1">
    <location>
        <begin position="387"/>
        <end position="460"/>
    </location>
</feature>
<sequence length="563" mass="58513">MANEVFASTLLVEVEGSPLPADVAVLLAEGYVEDSVNLLDVFVLRFRDPDKTVLAKGRFTIGAKVRLSVRTSDPGAPETLVTGEVTAVSIDFDQAGTFTEVRGYDEAHRLTRGRRTAAYPGMTVGDVVRKVAQRAGLQPGEIDQVPEIGGREHVQLSQVGQSDWEFLSGLARRVGARVRVAANRLSFVLLRPPAGAPAGEARAERDPLVLEAGSSLLSLRAHVSAMEQPAQVEVRGWDVEQKREIVASAEPRLAEATISGVDPAGFGSTFSAPPYVVGDSRHRTQADARALADALAADLGGGAAEVEGVARGNPKLRAGTAVALANVGAPFDGKHTLTATRHVFSPSGYQTTFTICGRQDRTLYGLAAGMPAAAQGPVSAVAQGLVPAIVSDVRDPMNLGRVRLVMPWLSADFTSGWARVAQPGAGAGRGAVLPHEVGDEVLAGFVHGDVDHPYVLGGLFNGVDALPSLSAPLIDSGGQAGVRALVSRTGHRVELVEDGGMLIQTGDGRLSVELDQKSGKVMIKGSAGVAVDAGAGSLELSGARVSISGKAEVTVKGAQVRIN</sequence>
<gene>
    <name evidence="2" type="ORF">EDD27_1327</name>
</gene>
<comment type="caution">
    <text evidence="2">The sequence shown here is derived from an EMBL/GenBank/DDBJ whole genome shotgun (WGS) entry which is preliminary data.</text>
</comment>
<dbReference type="Pfam" id="PF04717">
    <property type="entry name" value="Phage_base_V"/>
    <property type="match status" value="1"/>
</dbReference>
<evidence type="ECO:0000313" key="2">
    <source>
        <dbReference type="EMBL" id="RVX38995.1"/>
    </source>
</evidence>
<dbReference type="Proteomes" id="UP000284824">
    <property type="component" value="Unassembled WGS sequence"/>
</dbReference>
<dbReference type="Gene3D" id="3.55.50.10">
    <property type="entry name" value="Baseplate protein-like domains"/>
    <property type="match status" value="1"/>
</dbReference>
<dbReference type="Gene3D" id="4.10.220.110">
    <property type="match status" value="1"/>
</dbReference>
<dbReference type="Gene3D" id="2.30.110.50">
    <property type="match status" value="1"/>
</dbReference>
<dbReference type="OrthoDB" id="1907165at2"/>
<proteinExistence type="predicted"/>